<dbReference type="PROSITE" id="PS50174">
    <property type="entry name" value="G_PATCH"/>
    <property type="match status" value="1"/>
</dbReference>
<feature type="compositionally biased region" description="Polar residues" evidence="1">
    <location>
        <begin position="86"/>
        <end position="95"/>
    </location>
</feature>
<dbReference type="SMART" id="SM00443">
    <property type="entry name" value="G_patch"/>
    <property type="match status" value="1"/>
</dbReference>
<feature type="domain" description="G-patch" evidence="2">
    <location>
        <begin position="879"/>
        <end position="925"/>
    </location>
</feature>
<dbReference type="Pfam" id="PF01585">
    <property type="entry name" value="G-patch"/>
    <property type="match status" value="1"/>
</dbReference>
<feature type="non-terminal residue" evidence="3">
    <location>
        <position position="1496"/>
    </location>
</feature>
<dbReference type="InterPro" id="IPR043128">
    <property type="entry name" value="Rev_trsase/Diguanyl_cyclase"/>
</dbReference>
<feature type="region of interest" description="Disordered" evidence="1">
    <location>
        <begin position="475"/>
        <end position="518"/>
    </location>
</feature>
<dbReference type="FunFam" id="3.30.70.270:FF:000063">
    <property type="entry name" value="Zinc knuckle domaincontaining protein"/>
    <property type="match status" value="1"/>
</dbReference>
<keyword evidence="4" id="KW-1185">Reference proteome</keyword>
<feature type="compositionally biased region" description="Polar residues" evidence="1">
    <location>
        <begin position="489"/>
        <end position="508"/>
    </location>
</feature>
<dbReference type="InterPro" id="IPR000467">
    <property type="entry name" value="G_patch_dom"/>
</dbReference>
<name>A0A2I0KCQ5_PUNGR</name>
<dbReference type="Proteomes" id="UP000233551">
    <property type="component" value="Unassembled WGS sequence"/>
</dbReference>
<dbReference type="STRING" id="22663.A0A2I0KCQ5"/>
<dbReference type="SUPFAM" id="SSF56672">
    <property type="entry name" value="DNA/RNA polymerases"/>
    <property type="match status" value="1"/>
</dbReference>
<dbReference type="InterPro" id="IPR043502">
    <property type="entry name" value="DNA/RNA_pol_sf"/>
</dbReference>
<evidence type="ECO:0000259" key="2">
    <source>
        <dbReference type="PROSITE" id="PS50174"/>
    </source>
</evidence>
<evidence type="ECO:0000256" key="1">
    <source>
        <dbReference type="SAM" id="MobiDB-lite"/>
    </source>
</evidence>
<feature type="region of interest" description="Disordered" evidence="1">
    <location>
        <begin position="405"/>
        <end position="429"/>
    </location>
</feature>
<dbReference type="InterPro" id="IPR041577">
    <property type="entry name" value="RT_RNaseH_2"/>
</dbReference>
<feature type="compositionally biased region" description="Low complexity" evidence="1">
    <location>
        <begin position="34"/>
        <end position="43"/>
    </location>
</feature>
<dbReference type="Pfam" id="PF17919">
    <property type="entry name" value="RT_RNaseH_2"/>
    <property type="match status" value="1"/>
</dbReference>
<sequence>MAEEQQLAIYEEDAPPTPAHSPSQGTHVIPPATPAAAAAYPGAPSMPFPPPTVRTASNVIDPARFTALEGMLHSPSGAEDNRRSESGSLTDSEEMSFSTMAYVPAVHPVSDHIPPPPAPTSVPLPPAAFLSMDSAIHTLPPLTIPAQPPTYTVPPSMVPPIVITQAPAPTASCFPFQAPQPQAGFSYPASLPLNIPPTEPGTPIQAALAALPTNILPDTENEQERRIRRMEETIRALQAGSSHFDYGDNNWNIFPGMRLPQKIKILEFKRYDGTNDPRHHLRHYQSKMMQYWDYEEFVIQTFQDNLAGSALDWLVTLKVDDIPTWTDLSQKFLDQYRFCAETPPTLLELSTMEMKENQAFEAYAAEGAYYSHLLAHTSLFSDLIEVGKKLDMGIKLGRIEGLTKKKEEEAPKRHTASTSRRAKDVTVSAVNPGRQSLQQFLVNYTPPPPVSQAYAHPVQYTPPYQTHQAYHPAPLLIIQPPPPQQHAPTQSRAPASRPSQPAQQSNTAPPYPRKQYTPLPASLSHIYRQLLAGNRIQSEAPHPNFDPTVQNQSIRCEFHQGAPGHTTDNCWRLREKIHEMVDTKQISFNEVPAKEPYQDSRVPWSYGDSVANAEQELSMMGITHSGRVYQDLEPVDKGKAPTAAFKDNVRAESIPTKKVTEEEAEAFMKVIKASEYKVVEQMGKSPAHISLLALLLSSEPHRDTLLKVLTAAQVPKETAPQRIEETVSSIFSNQVSFSEDEIPSKGQGHLRALHIVCKCNNHVIGRVMIDNGSALNVCPISTLKQMNVDMSRIRGSKTTIRAFDGSRREVNGEIDLLIDKLKFFVEGKLITVNGEEDYAIYKETVVPYVSIGEDQNPPFHSFDTISVIRDYGEVGPSRADRMIGKVLLKSGYVPRTGLGAHAQGVLHPVQVEEYRNRRGLGFRPSCHEIFHARHFKHLHHLVTHYRKLPRGIPVPPLSQFFPGPPLVVRGTFDTAPSESEDSSSDTTEALFVLPAVYAITNETSSRLPIRLAQEDEELTNWIAVPCYSTVVADVPQSNPNNGCNDSNPPKRRFGKPLPTYFGEGLDEDNHVPEIEESLHRLENHQLISVEPTEEINIGTTEEPRALTIGTRLDPAQRFRMINFLTEYQEVFAWSYADMPGLDPSIVKHFLPLDTKRFSPKRQHLRRQRDDLLLRIKEEVIKQVDAGFLEIQMAEEDKVKTTFITIWGTFCYKVMPFSLKNAGATYQRAMVTLFHDMMHKEIEGIEVDPDKVKAIMELPPPSTVREIRSFLGRLNYIARFIANLTDKCQPLFRLLRKNAVVEWDDECQKAFNTVKAYLIQPPVFVPPSPDRPLILYLTVRRQSLGCMLGQKDDSSHAERAIYYLSQKFTEGESNYPEIEKMCCALVWVMQRLRQYTLYHTIRLLSKTDPLKYLLDSPSSMRNIARWHCQLTEYDIKYVSRTSVKGQAIADHLAEFPIVDNTPINSDFPDEGILLVNDEVETPRWKMYFDGAVNSTGS</sequence>
<comment type="caution">
    <text evidence="3">The sequence shown here is derived from an EMBL/GenBank/DDBJ whole genome shotgun (WGS) entry which is preliminary data.</text>
</comment>
<feature type="region of interest" description="Disordered" evidence="1">
    <location>
        <begin position="1"/>
        <end position="55"/>
    </location>
</feature>
<dbReference type="PANTHER" id="PTHR32108">
    <property type="entry name" value="DNA-DIRECTED RNA POLYMERASE SUBUNIT ALPHA"/>
    <property type="match status" value="1"/>
</dbReference>
<dbReference type="PANTHER" id="PTHR32108:SF9">
    <property type="entry name" value="REVERSE TRANSCRIPTASE RNASE H-LIKE DOMAIN-CONTAINING PROTEIN"/>
    <property type="match status" value="1"/>
</dbReference>
<dbReference type="EMBL" id="PGOL01000679">
    <property type="protein sequence ID" value="PKI66317.1"/>
    <property type="molecule type" value="Genomic_DNA"/>
</dbReference>
<evidence type="ECO:0000313" key="3">
    <source>
        <dbReference type="EMBL" id="PKI66317.1"/>
    </source>
</evidence>
<evidence type="ECO:0000313" key="4">
    <source>
        <dbReference type="Proteomes" id="UP000233551"/>
    </source>
</evidence>
<accession>A0A2I0KCQ5</accession>
<gene>
    <name evidence="3" type="ORF">CRG98_013279</name>
</gene>
<reference evidence="3 4" key="1">
    <citation type="submission" date="2017-11" db="EMBL/GenBank/DDBJ databases">
        <title>De-novo sequencing of pomegranate (Punica granatum L.) genome.</title>
        <authorList>
            <person name="Akparov Z."/>
            <person name="Amiraslanov A."/>
            <person name="Hajiyeva S."/>
            <person name="Abbasov M."/>
            <person name="Kaur K."/>
            <person name="Hamwieh A."/>
            <person name="Solovyev V."/>
            <person name="Salamov A."/>
            <person name="Braich B."/>
            <person name="Kosarev P."/>
            <person name="Mahmoud A."/>
            <person name="Hajiyev E."/>
            <person name="Babayeva S."/>
            <person name="Izzatullayeva V."/>
            <person name="Mammadov A."/>
            <person name="Mammadov A."/>
            <person name="Sharifova S."/>
            <person name="Ojaghi J."/>
            <person name="Eynullazada K."/>
            <person name="Bayramov B."/>
            <person name="Abdulazimova A."/>
            <person name="Shahmuradov I."/>
        </authorList>
    </citation>
    <scope>NUCLEOTIDE SEQUENCE [LARGE SCALE GENOMIC DNA]</scope>
    <source>
        <strain evidence="4">cv. AG2017</strain>
        <tissue evidence="3">Leaf</tissue>
    </source>
</reference>
<dbReference type="GO" id="GO:0003676">
    <property type="term" value="F:nucleic acid binding"/>
    <property type="evidence" value="ECO:0007669"/>
    <property type="project" value="InterPro"/>
</dbReference>
<dbReference type="CDD" id="cd00303">
    <property type="entry name" value="retropepsin_like"/>
    <property type="match status" value="1"/>
</dbReference>
<proteinExistence type="predicted"/>
<organism evidence="3 4">
    <name type="scientific">Punica granatum</name>
    <name type="common">Pomegranate</name>
    <dbReference type="NCBI Taxonomy" id="22663"/>
    <lineage>
        <taxon>Eukaryota</taxon>
        <taxon>Viridiplantae</taxon>
        <taxon>Streptophyta</taxon>
        <taxon>Embryophyta</taxon>
        <taxon>Tracheophyta</taxon>
        <taxon>Spermatophyta</taxon>
        <taxon>Magnoliopsida</taxon>
        <taxon>eudicotyledons</taxon>
        <taxon>Gunneridae</taxon>
        <taxon>Pentapetalae</taxon>
        <taxon>rosids</taxon>
        <taxon>malvids</taxon>
        <taxon>Myrtales</taxon>
        <taxon>Lythraceae</taxon>
        <taxon>Punica</taxon>
    </lineage>
</organism>
<protein>
    <recommendedName>
        <fullName evidence="2">G-patch domain-containing protein</fullName>
    </recommendedName>
</protein>
<feature type="region of interest" description="Disordered" evidence="1">
    <location>
        <begin position="72"/>
        <end position="95"/>
    </location>
</feature>
<dbReference type="Gene3D" id="3.30.70.270">
    <property type="match status" value="2"/>
</dbReference>
<dbReference type="Gene3D" id="3.10.20.370">
    <property type="match status" value="1"/>
</dbReference>